<evidence type="ECO:0000313" key="2">
    <source>
        <dbReference type="EMBL" id="EJT80231.1"/>
    </source>
</evidence>
<dbReference type="HOGENOM" id="CLU_1349001_0_0_1"/>
<organism evidence="2">
    <name type="scientific">Gaeumannomyces tritici (strain R3-111a-1)</name>
    <name type="common">Wheat and barley take-all root rot fungus</name>
    <name type="synonym">Gaeumannomyces graminis var. tritici</name>
    <dbReference type="NCBI Taxonomy" id="644352"/>
    <lineage>
        <taxon>Eukaryota</taxon>
        <taxon>Fungi</taxon>
        <taxon>Dikarya</taxon>
        <taxon>Ascomycota</taxon>
        <taxon>Pezizomycotina</taxon>
        <taxon>Sordariomycetes</taxon>
        <taxon>Sordariomycetidae</taxon>
        <taxon>Magnaporthales</taxon>
        <taxon>Magnaporthaceae</taxon>
        <taxon>Gaeumannomyces</taxon>
    </lineage>
</organism>
<evidence type="ECO:0000313" key="3">
    <source>
        <dbReference type="EnsemblFungi" id="EJT80231"/>
    </source>
</evidence>
<feature type="region of interest" description="Disordered" evidence="1">
    <location>
        <begin position="95"/>
        <end position="114"/>
    </location>
</feature>
<dbReference type="Proteomes" id="UP000006039">
    <property type="component" value="Unassembled WGS sequence"/>
</dbReference>
<name>J3NG41_GAET3</name>
<gene>
    <name evidence="3" type="primary">20340692</name>
    <name evidence="2" type="ORF">GGTG_00234</name>
</gene>
<dbReference type="VEuPathDB" id="FungiDB:GGTG_00234"/>
<proteinExistence type="predicted"/>
<protein>
    <submittedName>
        <fullName evidence="2 3">Uncharacterized protein</fullName>
    </submittedName>
</protein>
<dbReference type="RefSeq" id="XP_009216240.1">
    <property type="nucleotide sequence ID" value="XM_009217976.1"/>
</dbReference>
<accession>J3NG41</accession>
<evidence type="ECO:0000313" key="4">
    <source>
        <dbReference type="Proteomes" id="UP000006039"/>
    </source>
</evidence>
<reference evidence="3" key="4">
    <citation type="journal article" date="2015" name="G3 (Bethesda)">
        <title>Genome sequences of three phytopathogenic species of the Magnaporthaceae family of fungi.</title>
        <authorList>
            <person name="Okagaki L.H."/>
            <person name="Nunes C.C."/>
            <person name="Sailsbery J."/>
            <person name="Clay B."/>
            <person name="Brown D."/>
            <person name="John T."/>
            <person name="Oh Y."/>
            <person name="Young N."/>
            <person name="Fitzgerald M."/>
            <person name="Haas B.J."/>
            <person name="Zeng Q."/>
            <person name="Young S."/>
            <person name="Adiconis X."/>
            <person name="Fan L."/>
            <person name="Levin J.Z."/>
            <person name="Mitchell T.K."/>
            <person name="Okubara P.A."/>
            <person name="Farman M.L."/>
            <person name="Kohn L.M."/>
            <person name="Birren B."/>
            <person name="Ma L.-J."/>
            <person name="Dean R.A."/>
        </authorList>
    </citation>
    <scope>NUCLEOTIDE SEQUENCE</scope>
    <source>
        <strain evidence="3">R3-111a-1</strain>
    </source>
</reference>
<evidence type="ECO:0000256" key="1">
    <source>
        <dbReference type="SAM" id="MobiDB-lite"/>
    </source>
</evidence>
<sequence length="203" mass="21943">MPLEDEVWRVIMQDLDLPIIWVDSDVFQDIFQAAIIHAGTWLASLLFKKAKTLWLGSGAPITNNDYVDRYRRLALALEKPSAIAVRLLARESSRPHKRPSLSAGKATSSYADNGETVPVTGTVASSFKHAWALPTAPVATGSRGRVGFISSKAAAPKELQGNPVTAIKLSPPSEEADEAGSAARSMRLGRRGANCRSNCRFDV</sequence>
<dbReference type="AlphaFoldDB" id="J3NG41"/>
<dbReference type="EMBL" id="GL385395">
    <property type="protein sequence ID" value="EJT80231.1"/>
    <property type="molecule type" value="Genomic_DNA"/>
</dbReference>
<dbReference type="EnsemblFungi" id="EJT80231">
    <property type="protein sequence ID" value="EJT80231"/>
    <property type="gene ID" value="GGTG_00234"/>
</dbReference>
<keyword evidence="4" id="KW-1185">Reference proteome</keyword>
<reference evidence="2" key="3">
    <citation type="submission" date="2010-09" db="EMBL/GenBank/DDBJ databases">
        <title>Annotation of Gaeumannomyces graminis var. tritici R3-111a-1.</title>
        <authorList>
            <consortium name="The Broad Institute Genome Sequencing Platform"/>
            <person name="Ma L.-J."/>
            <person name="Dead R."/>
            <person name="Young S.K."/>
            <person name="Zeng Q."/>
            <person name="Gargeya S."/>
            <person name="Fitzgerald M."/>
            <person name="Haas B."/>
            <person name="Abouelleil A."/>
            <person name="Alvarado L."/>
            <person name="Arachchi H.M."/>
            <person name="Berlin A."/>
            <person name="Brown A."/>
            <person name="Chapman S.B."/>
            <person name="Chen Z."/>
            <person name="Dunbar C."/>
            <person name="Freedman E."/>
            <person name="Gearin G."/>
            <person name="Gellesch M."/>
            <person name="Goldberg J."/>
            <person name="Griggs A."/>
            <person name="Gujja S."/>
            <person name="Heiman D."/>
            <person name="Howarth C."/>
            <person name="Larson L."/>
            <person name="Lui A."/>
            <person name="MacDonald P.J.P."/>
            <person name="Mehta T."/>
            <person name="Montmayeur A."/>
            <person name="Murphy C."/>
            <person name="Neiman D."/>
            <person name="Pearson M."/>
            <person name="Priest M."/>
            <person name="Roberts A."/>
            <person name="Saif S."/>
            <person name="Shea T."/>
            <person name="Shenoy N."/>
            <person name="Sisk P."/>
            <person name="Stolte C."/>
            <person name="Sykes S."/>
            <person name="Yandava C."/>
            <person name="Wortman J."/>
            <person name="Nusbaum C."/>
            <person name="Birren B."/>
        </authorList>
    </citation>
    <scope>NUCLEOTIDE SEQUENCE</scope>
    <source>
        <strain evidence="2">R3-111a-1</strain>
    </source>
</reference>
<reference evidence="2" key="2">
    <citation type="submission" date="2010-07" db="EMBL/GenBank/DDBJ databases">
        <authorList>
            <consortium name="The Broad Institute Genome Sequencing Platform"/>
            <consortium name="Broad Institute Genome Sequencing Center for Infectious Disease"/>
            <person name="Ma L.-J."/>
            <person name="Dead R."/>
            <person name="Young S."/>
            <person name="Zeng Q."/>
            <person name="Koehrsen M."/>
            <person name="Alvarado L."/>
            <person name="Berlin A."/>
            <person name="Chapman S.B."/>
            <person name="Chen Z."/>
            <person name="Freedman E."/>
            <person name="Gellesch M."/>
            <person name="Goldberg J."/>
            <person name="Griggs A."/>
            <person name="Gujja S."/>
            <person name="Heilman E.R."/>
            <person name="Heiman D."/>
            <person name="Hepburn T."/>
            <person name="Howarth C."/>
            <person name="Jen D."/>
            <person name="Larson L."/>
            <person name="Mehta T."/>
            <person name="Neiman D."/>
            <person name="Pearson M."/>
            <person name="Roberts A."/>
            <person name="Saif S."/>
            <person name="Shea T."/>
            <person name="Shenoy N."/>
            <person name="Sisk P."/>
            <person name="Stolte C."/>
            <person name="Sykes S."/>
            <person name="Walk T."/>
            <person name="White J."/>
            <person name="Yandava C."/>
            <person name="Haas B."/>
            <person name="Nusbaum C."/>
            <person name="Birren B."/>
        </authorList>
    </citation>
    <scope>NUCLEOTIDE SEQUENCE</scope>
    <source>
        <strain evidence="2">R3-111a-1</strain>
    </source>
</reference>
<dbReference type="GeneID" id="20340692"/>
<reference evidence="3" key="5">
    <citation type="submission" date="2018-04" db="UniProtKB">
        <authorList>
            <consortium name="EnsemblFungi"/>
        </authorList>
    </citation>
    <scope>IDENTIFICATION</scope>
    <source>
        <strain evidence="3">R3-111a-1</strain>
    </source>
</reference>
<reference evidence="4" key="1">
    <citation type="submission" date="2010-07" db="EMBL/GenBank/DDBJ databases">
        <title>The genome sequence of Gaeumannomyces graminis var. tritici strain R3-111a-1.</title>
        <authorList>
            <consortium name="The Broad Institute Genome Sequencing Platform"/>
            <person name="Ma L.-J."/>
            <person name="Dead R."/>
            <person name="Young S."/>
            <person name="Zeng Q."/>
            <person name="Koehrsen M."/>
            <person name="Alvarado L."/>
            <person name="Berlin A."/>
            <person name="Chapman S.B."/>
            <person name="Chen Z."/>
            <person name="Freedman E."/>
            <person name="Gellesch M."/>
            <person name="Goldberg J."/>
            <person name="Griggs A."/>
            <person name="Gujja S."/>
            <person name="Heilman E.R."/>
            <person name="Heiman D."/>
            <person name="Hepburn T."/>
            <person name="Howarth C."/>
            <person name="Jen D."/>
            <person name="Larson L."/>
            <person name="Mehta T."/>
            <person name="Neiman D."/>
            <person name="Pearson M."/>
            <person name="Roberts A."/>
            <person name="Saif S."/>
            <person name="Shea T."/>
            <person name="Shenoy N."/>
            <person name="Sisk P."/>
            <person name="Stolte C."/>
            <person name="Sykes S."/>
            <person name="Walk T."/>
            <person name="White J."/>
            <person name="Yandava C."/>
            <person name="Haas B."/>
            <person name="Nusbaum C."/>
            <person name="Birren B."/>
        </authorList>
    </citation>
    <scope>NUCLEOTIDE SEQUENCE [LARGE SCALE GENOMIC DNA]</scope>
    <source>
        <strain evidence="4">R3-111a-1</strain>
    </source>
</reference>